<keyword evidence="1" id="KW-0328">Glycosyltransferase</keyword>
<dbReference type="InterPro" id="IPR028098">
    <property type="entry name" value="Glyco_trans_4-like_N"/>
</dbReference>
<dbReference type="Gene3D" id="3.40.50.2000">
    <property type="entry name" value="Glycogen Phosphorylase B"/>
    <property type="match status" value="2"/>
</dbReference>
<dbReference type="GO" id="GO:0016757">
    <property type="term" value="F:glycosyltransferase activity"/>
    <property type="evidence" value="ECO:0007669"/>
    <property type="project" value="UniProtKB-KW"/>
</dbReference>
<gene>
    <name evidence="5" type="ORF">AVDCRST_MAG29-1863</name>
</gene>
<dbReference type="PANTHER" id="PTHR12526:SF635">
    <property type="entry name" value="GLYCOSYL TRANSFERASE GROUP 1"/>
    <property type="match status" value="1"/>
</dbReference>
<dbReference type="PANTHER" id="PTHR12526">
    <property type="entry name" value="GLYCOSYLTRANSFERASE"/>
    <property type="match status" value="1"/>
</dbReference>
<feature type="domain" description="Glycosyl transferase family 1" evidence="3">
    <location>
        <begin position="219"/>
        <end position="374"/>
    </location>
</feature>
<evidence type="ECO:0000259" key="4">
    <source>
        <dbReference type="Pfam" id="PF13439"/>
    </source>
</evidence>
<name>A0A6J4M0E6_9ACTN</name>
<dbReference type="Pfam" id="PF00534">
    <property type="entry name" value="Glycos_transf_1"/>
    <property type="match status" value="1"/>
</dbReference>
<evidence type="ECO:0000256" key="2">
    <source>
        <dbReference type="ARBA" id="ARBA00022679"/>
    </source>
</evidence>
<accession>A0A6J4M0E6</accession>
<dbReference type="SUPFAM" id="SSF53756">
    <property type="entry name" value="UDP-Glycosyltransferase/glycogen phosphorylase"/>
    <property type="match status" value="1"/>
</dbReference>
<keyword evidence="2 5" id="KW-0808">Transferase</keyword>
<organism evidence="5">
    <name type="scientific">uncultured Nocardioidaceae bacterium</name>
    <dbReference type="NCBI Taxonomy" id="253824"/>
    <lineage>
        <taxon>Bacteria</taxon>
        <taxon>Bacillati</taxon>
        <taxon>Actinomycetota</taxon>
        <taxon>Actinomycetes</taxon>
        <taxon>Propionibacteriales</taxon>
        <taxon>Nocardioidaceae</taxon>
        <taxon>environmental samples</taxon>
    </lineage>
</organism>
<dbReference type="InterPro" id="IPR001296">
    <property type="entry name" value="Glyco_trans_1"/>
</dbReference>
<protein>
    <submittedName>
        <fullName evidence="5">Glycosyl transferase, group 1</fullName>
    </submittedName>
</protein>
<proteinExistence type="predicted"/>
<dbReference type="EMBL" id="CADCUG010000117">
    <property type="protein sequence ID" value="CAA9345746.1"/>
    <property type="molecule type" value="Genomic_DNA"/>
</dbReference>
<dbReference type="AlphaFoldDB" id="A0A6J4M0E6"/>
<sequence length="412" mass="43805">MRIDMVSEHANPLAVLGGVDSGGQNVYVAALAEQLAIAGHEVTVHTRRDDPAASATRLAPGGYTVELLDAGPARPIPKDDIWRHLPELTERLARRWEARRPDLVHAHFWMSGVAAAAALGRGGPGTGGLDRGPLRVPLVQTFHALGAVKRRHQGEADTSPPERPDVELGLARTVDRILATCNDEVDELRAMGVQHDRVSIVPCGVDTSVFTPAPPRAAGAEPALLALGRLVERKGVDDIVTALAALPGVQLLIAGGGDDGDADVARLRALAARLGCADRVRFLGPVERDEVPRVLAAADVVVCVPWYEPFGIVPLEAMACGRPVVGSDVGGLKDTVVPGVTGERVPPRRPDALARTLSELLADPARCAAYGRAGVERVERLYRWEQVAARTQRVYDNVVAEHAATRVTEAVL</sequence>
<dbReference type="Pfam" id="PF13439">
    <property type="entry name" value="Glyco_transf_4"/>
    <property type="match status" value="1"/>
</dbReference>
<evidence type="ECO:0000313" key="5">
    <source>
        <dbReference type="EMBL" id="CAA9345746.1"/>
    </source>
</evidence>
<feature type="domain" description="Glycosyltransferase subfamily 4-like N-terminal" evidence="4">
    <location>
        <begin position="22"/>
        <end position="208"/>
    </location>
</feature>
<evidence type="ECO:0000256" key="1">
    <source>
        <dbReference type="ARBA" id="ARBA00022676"/>
    </source>
</evidence>
<reference evidence="5" key="1">
    <citation type="submission" date="2020-02" db="EMBL/GenBank/DDBJ databases">
        <authorList>
            <person name="Meier V. D."/>
        </authorList>
    </citation>
    <scope>NUCLEOTIDE SEQUENCE</scope>
    <source>
        <strain evidence="5">AVDCRST_MAG29</strain>
    </source>
</reference>
<evidence type="ECO:0000259" key="3">
    <source>
        <dbReference type="Pfam" id="PF00534"/>
    </source>
</evidence>